<dbReference type="EMBL" id="CP118247">
    <property type="protein sequence ID" value="WDR07404.1"/>
    <property type="molecule type" value="Genomic_DNA"/>
</dbReference>
<gene>
    <name evidence="1" type="ORF">PSQ90_08295</name>
</gene>
<reference evidence="1 2" key="1">
    <citation type="submission" date="2023-02" db="EMBL/GenBank/DDBJ databases">
        <title>Devosia chondri sp. nov., isolated from the phycosphere of marine algae.</title>
        <authorList>
            <person name="Kim J.M."/>
            <person name="Lee J.K."/>
            <person name="Choi B.J."/>
            <person name="Bayburt H."/>
            <person name="Jeon C.O."/>
        </authorList>
    </citation>
    <scope>NUCLEOTIDE SEQUENCE [LARGE SCALE GENOMIC DNA]</scope>
    <source>
        <strain evidence="1 2">G2-5</strain>
    </source>
</reference>
<organism evidence="1 2">
    <name type="scientific">Devosia rhodophyticola</name>
    <dbReference type="NCBI Taxonomy" id="3026423"/>
    <lineage>
        <taxon>Bacteria</taxon>
        <taxon>Pseudomonadati</taxon>
        <taxon>Pseudomonadota</taxon>
        <taxon>Alphaproteobacteria</taxon>
        <taxon>Hyphomicrobiales</taxon>
        <taxon>Devosiaceae</taxon>
        <taxon>Devosia</taxon>
    </lineage>
</organism>
<evidence type="ECO:0000313" key="1">
    <source>
        <dbReference type="EMBL" id="WDR07404.1"/>
    </source>
</evidence>
<dbReference type="Proteomes" id="UP001222118">
    <property type="component" value="Chromosome"/>
</dbReference>
<name>A0ABY7Z2S8_9HYPH</name>
<dbReference type="RefSeq" id="WP_282212917.1">
    <property type="nucleotide sequence ID" value="NZ_CP118247.1"/>
</dbReference>
<proteinExistence type="predicted"/>
<protein>
    <submittedName>
        <fullName evidence="1">Uncharacterized protein</fullName>
    </submittedName>
</protein>
<sequence>MLGLAASTLLKVRAKRGNARCTCGFDRQQCRTLAILFDLDHFAGQSAGHKYPLIVDFGDAFGALAKALNGDGADHGAT</sequence>
<keyword evidence="2" id="KW-1185">Reference proteome</keyword>
<accession>A0ABY7Z2S8</accession>
<evidence type="ECO:0000313" key="2">
    <source>
        <dbReference type="Proteomes" id="UP001222118"/>
    </source>
</evidence>